<dbReference type="CDD" id="cd18622">
    <property type="entry name" value="GH32_Inu-like"/>
    <property type="match status" value="1"/>
</dbReference>
<feature type="domain" description="Glycosyl hydrolase family 32 C-terminal" evidence="7">
    <location>
        <begin position="389"/>
        <end position="491"/>
    </location>
</feature>
<reference evidence="8 9" key="1">
    <citation type="submission" date="2019-02" db="EMBL/GenBank/DDBJ databases">
        <authorList>
            <consortium name="Pathogen Informatics"/>
        </authorList>
    </citation>
    <scope>NUCLEOTIDE SEQUENCE [LARGE SCALE GENOMIC DNA]</scope>
    <source>
        <strain evidence="8 9">3012STDY7078512</strain>
    </source>
</reference>
<dbReference type="PANTHER" id="PTHR42800">
    <property type="entry name" value="EXOINULINASE INUD (AFU_ORTHOLOGUE AFUA_5G00480)"/>
    <property type="match status" value="1"/>
</dbReference>
<dbReference type="PANTHER" id="PTHR42800:SF1">
    <property type="entry name" value="EXOINULINASE INUD (AFU_ORTHOLOGUE AFUA_5G00480)"/>
    <property type="match status" value="1"/>
</dbReference>
<dbReference type="GO" id="GO:0005987">
    <property type="term" value="P:sucrose catabolic process"/>
    <property type="evidence" value="ECO:0007669"/>
    <property type="project" value="TreeGrafter"/>
</dbReference>
<dbReference type="InterPro" id="IPR018053">
    <property type="entry name" value="Glyco_hydro_32_AS"/>
</dbReference>
<dbReference type="PROSITE" id="PS00609">
    <property type="entry name" value="GLYCOSYL_HYDROL_F32"/>
    <property type="match status" value="1"/>
</dbReference>
<feature type="region of interest" description="Disordered" evidence="5">
    <location>
        <begin position="35"/>
        <end position="55"/>
    </location>
</feature>
<dbReference type="SUPFAM" id="SSF75005">
    <property type="entry name" value="Arabinanase/levansucrase/invertase"/>
    <property type="match status" value="1"/>
</dbReference>
<dbReference type="EC" id="3.2.1.80" evidence="8"/>
<evidence type="ECO:0000259" key="7">
    <source>
        <dbReference type="Pfam" id="PF08244"/>
    </source>
</evidence>
<feature type="compositionally biased region" description="Acidic residues" evidence="5">
    <location>
        <begin position="37"/>
        <end position="50"/>
    </location>
</feature>
<dbReference type="AlphaFoldDB" id="A0A449I557"/>
<dbReference type="GO" id="GO:0031219">
    <property type="term" value="F:levanase activity"/>
    <property type="evidence" value="ECO:0007669"/>
    <property type="project" value="UniProtKB-EC"/>
</dbReference>
<dbReference type="InterPro" id="IPR013148">
    <property type="entry name" value="Glyco_hydro_32_N"/>
</dbReference>
<evidence type="ECO:0000259" key="6">
    <source>
        <dbReference type="Pfam" id="PF00251"/>
    </source>
</evidence>
<dbReference type="InterPro" id="IPR013320">
    <property type="entry name" value="ConA-like_dom_sf"/>
</dbReference>
<dbReference type="EC" id="3.2.1.65" evidence="8"/>
<dbReference type="InterPro" id="IPR023296">
    <property type="entry name" value="Glyco_hydro_beta-prop_sf"/>
</dbReference>
<evidence type="ECO:0000256" key="5">
    <source>
        <dbReference type="SAM" id="MobiDB-lite"/>
    </source>
</evidence>
<protein>
    <submittedName>
        <fullName evidence="8">Beta-fructosidases (Levanase/invertase)</fullName>
        <ecNumber evidence="8">3.2.1.65</ecNumber>
        <ecNumber evidence="8">3.2.1.80</ecNumber>
    </submittedName>
</protein>
<dbReference type="EMBL" id="CAACYH010000004">
    <property type="protein sequence ID" value="VFB14557.1"/>
    <property type="molecule type" value="Genomic_DNA"/>
</dbReference>
<dbReference type="GO" id="GO:0051669">
    <property type="term" value="F:fructan beta-fructosidase activity"/>
    <property type="evidence" value="ECO:0007669"/>
    <property type="project" value="UniProtKB-EC"/>
</dbReference>
<keyword evidence="3 4" id="KW-0326">Glycosidase</keyword>
<gene>
    <name evidence="8" type="primary">sacC_1</name>
    <name evidence="8" type="ORF">NCTC7812_02115</name>
</gene>
<evidence type="ECO:0000256" key="4">
    <source>
        <dbReference type="RuleBase" id="RU362110"/>
    </source>
</evidence>
<evidence type="ECO:0000256" key="1">
    <source>
        <dbReference type="ARBA" id="ARBA00009902"/>
    </source>
</evidence>
<dbReference type="Pfam" id="PF08244">
    <property type="entry name" value="Glyco_hydro_32C"/>
    <property type="match status" value="1"/>
</dbReference>
<keyword evidence="2 4" id="KW-0378">Hydrolase</keyword>
<dbReference type="Gene3D" id="2.60.120.560">
    <property type="entry name" value="Exo-inulinase, domain 1"/>
    <property type="match status" value="1"/>
</dbReference>
<evidence type="ECO:0000256" key="2">
    <source>
        <dbReference type="ARBA" id="ARBA00022801"/>
    </source>
</evidence>
<dbReference type="GO" id="GO:0004575">
    <property type="term" value="F:sucrose alpha-glucosidase activity"/>
    <property type="evidence" value="ECO:0007669"/>
    <property type="project" value="TreeGrafter"/>
</dbReference>
<dbReference type="SMART" id="SM00640">
    <property type="entry name" value="Glyco_32"/>
    <property type="match status" value="1"/>
</dbReference>
<evidence type="ECO:0000313" key="9">
    <source>
        <dbReference type="Proteomes" id="UP000396835"/>
    </source>
</evidence>
<dbReference type="RefSeq" id="WP_234878110.1">
    <property type="nucleotide sequence ID" value="NZ_CAACYH010000004.1"/>
</dbReference>
<organism evidence="8 9">
    <name type="scientific">Prevotella heparinolytica</name>
    <dbReference type="NCBI Taxonomy" id="28113"/>
    <lineage>
        <taxon>Bacteria</taxon>
        <taxon>Pseudomonadati</taxon>
        <taxon>Bacteroidota</taxon>
        <taxon>Bacteroidia</taxon>
        <taxon>Bacteroidales</taxon>
        <taxon>Bacteroidaceae</taxon>
        <taxon>Bacteroides</taxon>
    </lineage>
</organism>
<name>A0A449I557_9BACE</name>
<accession>A0A449I557</accession>
<dbReference type="Gene3D" id="2.115.10.20">
    <property type="entry name" value="Glycosyl hydrolase domain, family 43"/>
    <property type="match status" value="1"/>
</dbReference>
<dbReference type="Pfam" id="PF00251">
    <property type="entry name" value="Glyco_hydro_32N"/>
    <property type="match status" value="1"/>
</dbReference>
<dbReference type="GO" id="GO:0005737">
    <property type="term" value="C:cytoplasm"/>
    <property type="evidence" value="ECO:0007669"/>
    <property type="project" value="TreeGrafter"/>
</dbReference>
<dbReference type="Proteomes" id="UP000396835">
    <property type="component" value="Unassembled WGS sequence"/>
</dbReference>
<evidence type="ECO:0000256" key="3">
    <source>
        <dbReference type="ARBA" id="ARBA00023295"/>
    </source>
</evidence>
<proteinExistence type="inferred from homology"/>
<dbReference type="InterPro" id="IPR013189">
    <property type="entry name" value="Glyco_hydro_32_C"/>
</dbReference>
<comment type="similarity">
    <text evidence="1 4">Belongs to the glycosyl hydrolase 32 family.</text>
</comment>
<feature type="domain" description="Glycosyl hydrolase family 32 N-terminal" evidence="6">
    <location>
        <begin position="63"/>
        <end position="359"/>
    </location>
</feature>
<dbReference type="SUPFAM" id="SSF49899">
    <property type="entry name" value="Concanavalin A-like lectins/glucanases"/>
    <property type="match status" value="1"/>
</dbReference>
<evidence type="ECO:0000313" key="8">
    <source>
        <dbReference type="EMBL" id="VFB14557.1"/>
    </source>
</evidence>
<dbReference type="InterPro" id="IPR001362">
    <property type="entry name" value="Glyco_hydro_32"/>
</dbReference>
<dbReference type="PROSITE" id="PS51257">
    <property type="entry name" value="PROKAR_LIPOPROTEIN"/>
    <property type="match status" value="1"/>
</dbReference>
<sequence length="510" mass="57302">MKRFSSLVYMITVLLFTMTVISCSDSKFDEQPLLPIVEEENGEGESEEEPVSGYDEQYRPQVHYTPAKNWLNDPNGMVYANGLYHLFYQYNPQGNVWGNMSWGHATSEDLIKWQEQPVALTRDGLGDIFSGSAVCDKDNTAGFGAGAIVALYTSSGQYQQQSLAYSTDGMNFIKYAQNPVIANTSEPDFRDPKVFWHKESRRWIMALAMGWKYAIEFWSSPDLKNWTRLSSFSTETIACNRGQWECPDLLRMEYDGKEKWVLIVSVNPGGPVAGSGTQYFVGDFDGTQFVADALDYPLWLDYGMDNYAGVTWSNVDDRFILIGWMNNWNYAGAVPTSPWRSAMTLPRELKLMEFDGKPLLASTVVHEIETIAGEWRDVSSEILGVDGVYQLRLEVDITQDGVFSLSNESGESIEMLVSVATGKLVTRRTGRTGQISFASNFAIPSIKSPFNTKGDKMVLDIFVDKSSVEIFTENGSMVQTNLVFPRSIYNRLTGNTKLKAKVRSLSGIWK</sequence>